<keyword evidence="4 10" id="KW-0732">Signal</keyword>
<keyword evidence="13" id="KW-1185">Reference proteome</keyword>
<evidence type="ECO:0000256" key="1">
    <source>
        <dbReference type="ARBA" id="ARBA00004613"/>
    </source>
</evidence>
<comment type="similarity">
    <text evidence="2 8">Belongs to the TGF-beta family.</text>
</comment>
<dbReference type="SUPFAM" id="SSF57501">
    <property type="entry name" value="Cystine-knot cytokines"/>
    <property type="match status" value="1"/>
</dbReference>
<evidence type="ECO:0000256" key="8">
    <source>
        <dbReference type="RuleBase" id="RU000354"/>
    </source>
</evidence>
<comment type="caution">
    <text evidence="12">The sequence shown here is derived from an EMBL/GenBank/DDBJ whole genome shotgun (WGS) entry which is preliminary data.</text>
</comment>
<name>A0AAN8M2F1_9TELE</name>
<evidence type="ECO:0000256" key="10">
    <source>
        <dbReference type="SAM" id="SignalP"/>
    </source>
</evidence>
<dbReference type="GO" id="GO:0008083">
    <property type="term" value="F:growth factor activity"/>
    <property type="evidence" value="ECO:0007669"/>
    <property type="project" value="UniProtKB-KW"/>
</dbReference>
<evidence type="ECO:0000256" key="6">
    <source>
        <dbReference type="ARBA" id="ARBA00023157"/>
    </source>
</evidence>
<evidence type="ECO:0000256" key="4">
    <source>
        <dbReference type="ARBA" id="ARBA00022729"/>
    </source>
</evidence>
<dbReference type="GO" id="GO:0005125">
    <property type="term" value="F:cytokine activity"/>
    <property type="evidence" value="ECO:0007669"/>
    <property type="project" value="TreeGrafter"/>
</dbReference>
<dbReference type="PANTHER" id="PTHR11848">
    <property type="entry name" value="TGF-BETA FAMILY"/>
    <property type="match status" value="1"/>
</dbReference>
<proteinExistence type="inferred from homology"/>
<dbReference type="GO" id="GO:0005615">
    <property type="term" value="C:extracellular space"/>
    <property type="evidence" value="ECO:0007669"/>
    <property type="project" value="TreeGrafter"/>
</dbReference>
<keyword evidence="6" id="KW-1015">Disulfide bond</keyword>
<dbReference type="Pfam" id="PF00019">
    <property type="entry name" value="TGF_beta"/>
    <property type="match status" value="1"/>
</dbReference>
<accession>A0AAN8M2F1</accession>
<feature type="signal peptide" evidence="10">
    <location>
        <begin position="1"/>
        <end position="29"/>
    </location>
</feature>
<comment type="subcellular location">
    <subcellularLocation>
        <location evidence="1">Secreted</location>
    </subcellularLocation>
</comment>
<evidence type="ECO:0000259" key="11">
    <source>
        <dbReference type="PROSITE" id="PS51362"/>
    </source>
</evidence>
<dbReference type="Proteomes" id="UP001356427">
    <property type="component" value="Unassembled WGS sequence"/>
</dbReference>
<feature type="domain" description="TGF-beta family profile" evidence="11">
    <location>
        <begin position="315"/>
        <end position="455"/>
    </location>
</feature>
<dbReference type="FunFam" id="2.10.90.10:FF:000012">
    <property type="entry name" value="Growth/differentiation factor 9 (Predicted)"/>
    <property type="match status" value="1"/>
</dbReference>
<dbReference type="InterPro" id="IPR029034">
    <property type="entry name" value="Cystine-knot_cytokine"/>
</dbReference>
<feature type="compositionally biased region" description="Low complexity" evidence="9">
    <location>
        <begin position="321"/>
        <end position="334"/>
    </location>
</feature>
<evidence type="ECO:0000313" key="12">
    <source>
        <dbReference type="EMBL" id="KAK6323475.1"/>
    </source>
</evidence>
<reference evidence="12 13" key="1">
    <citation type="submission" date="2021-04" db="EMBL/GenBank/DDBJ databases">
        <authorList>
            <person name="De Guttry C."/>
            <person name="Zahm M."/>
            <person name="Klopp C."/>
            <person name="Cabau C."/>
            <person name="Louis A."/>
            <person name="Berthelot C."/>
            <person name="Parey E."/>
            <person name="Roest Crollius H."/>
            <person name="Montfort J."/>
            <person name="Robinson-Rechavi M."/>
            <person name="Bucao C."/>
            <person name="Bouchez O."/>
            <person name="Gislard M."/>
            <person name="Lluch J."/>
            <person name="Milhes M."/>
            <person name="Lampietro C."/>
            <person name="Lopez Roques C."/>
            <person name="Donnadieu C."/>
            <person name="Braasch I."/>
            <person name="Desvignes T."/>
            <person name="Postlethwait J."/>
            <person name="Bobe J."/>
            <person name="Wedekind C."/>
            <person name="Guiguen Y."/>
        </authorList>
    </citation>
    <scope>NUCLEOTIDE SEQUENCE [LARGE SCALE GENOMIC DNA]</scope>
    <source>
        <strain evidence="12">Cs_M1</strain>
        <tissue evidence="12">Blood</tissue>
    </source>
</reference>
<organism evidence="12 13">
    <name type="scientific">Coregonus suidteri</name>
    <dbReference type="NCBI Taxonomy" id="861788"/>
    <lineage>
        <taxon>Eukaryota</taxon>
        <taxon>Metazoa</taxon>
        <taxon>Chordata</taxon>
        <taxon>Craniata</taxon>
        <taxon>Vertebrata</taxon>
        <taxon>Euteleostomi</taxon>
        <taxon>Actinopterygii</taxon>
        <taxon>Neopterygii</taxon>
        <taxon>Teleostei</taxon>
        <taxon>Protacanthopterygii</taxon>
        <taxon>Salmoniformes</taxon>
        <taxon>Salmonidae</taxon>
        <taxon>Coregoninae</taxon>
        <taxon>Coregonus</taxon>
    </lineage>
</organism>
<evidence type="ECO:0000256" key="9">
    <source>
        <dbReference type="SAM" id="MobiDB-lite"/>
    </source>
</evidence>
<evidence type="ECO:0000256" key="7">
    <source>
        <dbReference type="ARBA" id="ARBA00023180"/>
    </source>
</evidence>
<dbReference type="InterPro" id="IPR015615">
    <property type="entry name" value="TGF-beta-rel"/>
</dbReference>
<evidence type="ECO:0000256" key="5">
    <source>
        <dbReference type="ARBA" id="ARBA00023030"/>
    </source>
</evidence>
<dbReference type="AlphaFoldDB" id="A0AAN8M2F1"/>
<dbReference type="Gene3D" id="2.10.90.10">
    <property type="entry name" value="Cystine-knot cytokines"/>
    <property type="match status" value="1"/>
</dbReference>
<gene>
    <name evidence="12" type="ORF">J4Q44_G00058140</name>
</gene>
<dbReference type="InterPro" id="IPR001839">
    <property type="entry name" value="TGF-b_C"/>
</dbReference>
<feature type="chain" id="PRO_5042943310" description="TGF-beta family profile domain-containing protein" evidence="10">
    <location>
        <begin position="30"/>
        <end position="455"/>
    </location>
</feature>
<keyword evidence="3" id="KW-0964">Secreted</keyword>
<keyword evidence="5 8" id="KW-0339">Growth factor</keyword>
<protein>
    <recommendedName>
        <fullName evidence="11">TGF-beta family profile domain-containing protein</fullName>
    </recommendedName>
</protein>
<feature type="region of interest" description="Disordered" evidence="9">
    <location>
        <begin position="296"/>
        <end position="351"/>
    </location>
</feature>
<keyword evidence="7" id="KW-0325">Glycoprotein</keyword>
<evidence type="ECO:0000256" key="3">
    <source>
        <dbReference type="ARBA" id="ARBA00022525"/>
    </source>
</evidence>
<evidence type="ECO:0000313" key="13">
    <source>
        <dbReference type="Proteomes" id="UP001356427"/>
    </source>
</evidence>
<dbReference type="SMART" id="SM00204">
    <property type="entry name" value="TGFB"/>
    <property type="match status" value="1"/>
</dbReference>
<dbReference type="EMBL" id="JAGTTL010000004">
    <property type="protein sequence ID" value="KAK6323475.1"/>
    <property type="molecule type" value="Genomic_DNA"/>
</dbReference>
<evidence type="ECO:0000256" key="2">
    <source>
        <dbReference type="ARBA" id="ARBA00006656"/>
    </source>
</evidence>
<dbReference type="PANTHER" id="PTHR11848:SF22">
    <property type="entry name" value="BONE MORPHOGENETIC PROTEIN 15"/>
    <property type="match status" value="1"/>
</dbReference>
<sequence>MTATHRYNPYNICILSCFVFLLSSTFTRADGKMATIPTSPSASSQSQLCGRSCRNHHNTSQTIQQLHHMPLTEAQKADQNLQYMLSLYKSAADPDGRPKQHRKFGSNTVRLLRPITTQVRSLTASTDLHYTYTVVYDLQSISLDHLVRASFLHLRSSRTVSTPHRSPLHCRARVTSLGHDSWMSPPGHLGDQGCLVTLEPHQQWTETDITEHFSSQVKQGSRLTLSAQYWCLDPWYRRSEAWGGLWRFRGRGGHRGGRRAASRNHLNAPALLLFLYEEEEPREWGEVTRMRYSLRLGGLGGPTPEHHYTGGPRPRSRRAKPLPSNPSGPNHPGSIVSDIPNYRKHKTPSPKNQCKLHSYRITFAALGMAHYLAPHQYNPHYCKGDCPRVLHYGLNSPNHAIMQTLIKGKGVDEVPSPSCVPYKYKPMSVLMLLEDNKTVDYKEIEDMIAESCTCR</sequence>
<dbReference type="PROSITE" id="PS51362">
    <property type="entry name" value="TGF_BETA_2"/>
    <property type="match status" value="1"/>
</dbReference>